<dbReference type="GO" id="GO:0004613">
    <property type="term" value="F:phosphoenolpyruvate carboxykinase (GTP) activity"/>
    <property type="evidence" value="ECO:0007669"/>
    <property type="project" value="UniProtKB-UniRule"/>
</dbReference>
<feature type="binding site" evidence="11">
    <location>
        <position position="337"/>
    </location>
    <ligand>
        <name>substrate</name>
    </ligand>
</feature>
<feature type="compositionally biased region" description="Polar residues" evidence="12">
    <location>
        <begin position="44"/>
        <end position="53"/>
    </location>
</feature>
<dbReference type="FunFam" id="3.40.449.10:FF:000005">
    <property type="entry name" value="Phosphoenolpyruvate carboxykinase [GTP]"/>
    <property type="match status" value="1"/>
</dbReference>
<evidence type="ECO:0000256" key="3">
    <source>
        <dbReference type="ARBA" id="ARBA00011245"/>
    </source>
</evidence>
<dbReference type="Gene3D" id="3.40.449.10">
    <property type="entry name" value="Phosphoenolpyruvate Carboxykinase, domain 1"/>
    <property type="match status" value="1"/>
</dbReference>
<comment type="catalytic activity">
    <reaction evidence="11">
        <text>oxaloacetate + GTP = phosphoenolpyruvate + GDP + CO2</text>
        <dbReference type="Rhea" id="RHEA:10388"/>
        <dbReference type="ChEBI" id="CHEBI:16452"/>
        <dbReference type="ChEBI" id="CHEBI:16526"/>
        <dbReference type="ChEBI" id="CHEBI:37565"/>
        <dbReference type="ChEBI" id="CHEBI:58189"/>
        <dbReference type="ChEBI" id="CHEBI:58702"/>
        <dbReference type="EC" id="4.1.1.32"/>
    </reaction>
</comment>
<keyword evidence="8 11" id="KW-0342">GTP-binding</keyword>
<dbReference type="PANTHER" id="PTHR11561">
    <property type="entry name" value="PHOSPHOENOLPYRUVATE CARBOXYKINASE"/>
    <property type="match status" value="1"/>
</dbReference>
<evidence type="ECO:0000256" key="4">
    <source>
        <dbReference type="ARBA" id="ARBA00022432"/>
    </source>
</evidence>
<accession>A0A4R2ITW8</accession>
<dbReference type="Proteomes" id="UP000295573">
    <property type="component" value="Unassembled WGS sequence"/>
</dbReference>
<keyword evidence="10 11" id="KW-0456">Lyase</keyword>
<feature type="region of interest" description="Disordered" evidence="12">
    <location>
        <begin position="1"/>
        <end position="65"/>
    </location>
</feature>
<dbReference type="HAMAP" id="MF_00452">
    <property type="entry name" value="PEPCK_GTP"/>
    <property type="match status" value="1"/>
</dbReference>
<dbReference type="GO" id="GO:0071333">
    <property type="term" value="P:cellular response to glucose stimulus"/>
    <property type="evidence" value="ECO:0007669"/>
    <property type="project" value="TreeGrafter"/>
</dbReference>
<dbReference type="GO" id="GO:0042594">
    <property type="term" value="P:response to starvation"/>
    <property type="evidence" value="ECO:0007669"/>
    <property type="project" value="TreeGrafter"/>
</dbReference>
<dbReference type="InterPro" id="IPR008209">
    <property type="entry name" value="PEP_carboxykinase_GTP"/>
</dbReference>
<keyword evidence="7 11" id="KW-0210">Decarboxylase</keyword>
<evidence type="ECO:0000256" key="12">
    <source>
        <dbReference type="SAM" id="MobiDB-lite"/>
    </source>
</evidence>
<evidence type="ECO:0000259" key="14">
    <source>
        <dbReference type="Pfam" id="PF17297"/>
    </source>
</evidence>
<evidence type="ECO:0000259" key="13">
    <source>
        <dbReference type="Pfam" id="PF00821"/>
    </source>
</evidence>
<dbReference type="InterPro" id="IPR008210">
    <property type="entry name" value="PEP_carboxykinase_N"/>
</dbReference>
<dbReference type="GO" id="GO:0030145">
    <property type="term" value="F:manganese ion binding"/>
    <property type="evidence" value="ECO:0007669"/>
    <property type="project" value="UniProtKB-UniRule"/>
</dbReference>
<dbReference type="GO" id="GO:0006094">
    <property type="term" value="P:gluconeogenesis"/>
    <property type="evidence" value="ECO:0007669"/>
    <property type="project" value="UniProtKB-UniRule"/>
</dbReference>
<reference evidence="15 16" key="1">
    <citation type="journal article" date="2015" name="Stand. Genomic Sci.">
        <title>Genomic Encyclopedia of Bacterial and Archaeal Type Strains, Phase III: the genomes of soil and plant-associated and newly described type strains.</title>
        <authorList>
            <person name="Whitman W.B."/>
            <person name="Woyke T."/>
            <person name="Klenk H.P."/>
            <person name="Zhou Y."/>
            <person name="Lilburn T.G."/>
            <person name="Beck B.J."/>
            <person name="De Vos P."/>
            <person name="Vandamme P."/>
            <person name="Eisen J.A."/>
            <person name="Garrity G."/>
            <person name="Hugenholtz P."/>
            <person name="Kyrpides N.C."/>
        </authorList>
    </citation>
    <scope>NUCLEOTIDE SEQUENCE [LARGE SCALE GENOMIC DNA]</scope>
    <source>
        <strain evidence="15 16">VKM Ac-2541</strain>
    </source>
</reference>
<evidence type="ECO:0000256" key="11">
    <source>
        <dbReference type="HAMAP-Rule" id="MF_00452"/>
    </source>
</evidence>
<dbReference type="CDD" id="cd00819">
    <property type="entry name" value="PEPCK_GTP"/>
    <property type="match status" value="1"/>
</dbReference>
<dbReference type="PANTHER" id="PTHR11561:SF0">
    <property type="entry name" value="PHOSPHOENOLPYRUVATE CARBOXYKINASE [GTP]-RELATED"/>
    <property type="match status" value="1"/>
</dbReference>
<dbReference type="Gene3D" id="2.170.8.10">
    <property type="entry name" value="Phosphoenolpyruvate Carboxykinase, domain 2"/>
    <property type="match status" value="1"/>
</dbReference>
<feature type="domain" description="Phosphoenolpyruvate carboxykinase GTP-utilising N-terminal" evidence="14">
    <location>
        <begin position="88"/>
        <end position="307"/>
    </location>
</feature>
<evidence type="ECO:0000313" key="16">
    <source>
        <dbReference type="Proteomes" id="UP000295573"/>
    </source>
</evidence>
<dbReference type="InterPro" id="IPR018091">
    <property type="entry name" value="PEP_carboxykin_GTP_CS"/>
</dbReference>
<feature type="binding site" evidence="11">
    <location>
        <position position="147"/>
    </location>
    <ligand>
        <name>substrate</name>
    </ligand>
</feature>
<comment type="pathway">
    <text evidence="1 11">Carbohydrate biosynthesis; gluconeogenesis.</text>
</comment>
<evidence type="ECO:0000313" key="15">
    <source>
        <dbReference type="EMBL" id="TCO47876.1"/>
    </source>
</evidence>
<dbReference type="EC" id="4.1.1.32" evidence="11"/>
<feature type="binding site" evidence="11">
    <location>
        <begin position="338"/>
        <end position="343"/>
    </location>
    <ligand>
        <name>GTP</name>
        <dbReference type="ChEBI" id="CHEBI:37565"/>
    </ligand>
</feature>
<comment type="cofactor">
    <cofactor evidence="11">
        <name>Mn(2+)</name>
        <dbReference type="ChEBI" id="CHEBI:29035"/>
    </cofactor>
    <text evidence="11">Binds 1 Mn(2+) ion per subunit.</text>
</comment>
<dbReference type="InterPro" id="IPR035078">
    <property type="entry name" value="PEP_carboxykinase_GTP_N"/>
</dbReference>
<keyword evidence="15" id="KW-0418">Kinase</keyword>
<keyword evidence="11" id="KW-0963">Cytoplasm</keyword>
<name>A0A4R2ITW8_9ACTN</name>
<feature type="binding site" evidence="11">
    <location>
        <position position="315"/>
    </location>
    <ligand>
        <name>Mn(2+)</name>
        <dbReference type="ChEBI" id="CHEBI:29035"/>
    </ligand>
</feature>
<feature type="binding site" evidence="11">
    <location>
        <begin position="581"/>
        <end position="584"/>
    </location>
    <ligand>
        <name>GTP</name>
        <dbReference type="ChEBI" id="CHEBI:37565"/>
    </ligand>
</feature>
<dbReference type="EMBL" id="SLWR01000005">
    <property type="protein sequence ID" value="TCO47876.1"/>
    <property type="molecule type" value="Genomic_DNA"/>
</dbReference>
<feature type="binding site" evidence="11">
    <location>
        <position position="486"/>
    </location>
    <ligand>
        <name>GTP</name>
        <dbReference type="ChEBI" id="CHEBI:37565"/>
    </ligand>
</feature>
<dbReference type="GO" id="GO:0005525">
    <property type="term" value="F:GTP binding"/>
    <property type="evidence" value="ECO:0007669"/>
    <property type="project" value="UniProtKB-UniRule"/>
</dbReference>
<feature type="domain" description="Phosphoenolpyruvate carboxykinase C-terminal P-loop" evidence="13">
    <location>
        <begin position="311"/>
        <end position="670"/>
    </location>
</feature>
<comment type="function">
    <text evidence="11">Catalyzes the conversion of oxaloacetate (OAA) to phosphoenolpyruvate (PEP), the rate-limiting step in the metabolic pathway that produces glucose from lactate and other precursors derived from the citric acid cycle.</text>
</comment>
<dbReference type="GO" id="GO:0033993">
    <property type="term" value="P:response to lipid"/>
    <property type="evidence" value="ECO:0007669"/>
    <property type="project" value="TreeGrafter"/>
</dbReference>
<evidence type="ECO:0000256" key="1">
    <source>
        <dbReference type="ARBA" id="ARBA00004742"/>
    </source>
</evidence>
<evidence type="ECO:0000256" key="10">
    <source>
        <dbReference type="ARBA" id="ARBA00023239"/>
    </source>
</evidence>
<feature type="binding site" evidence="11">
    <location>
        <position position="295"/>
    </location>
    <ligand>
        <name>Mn(2+)</name>
        <dbReference type="ChEBI" id="CHEBI:29035"/>
    </ligand>
</feature>
<keyword evidence="6 11" id="KW-0547">Nucleotide-binding</keyword>
<dbReference type="AlphaFoldDB" id="A0A4R2ITW8"/>
<dbReference type="InterPro" id="IPR013035">
    <property type="entry name" value="PEP_carboxykinase_C"/>
</dbReference>
<feature type="binding site" evidence="11">
    <location>
        <begin position="453"/>
        <end position="455"/>
    </location>
    <ligand>
        <name>substrate</name>
    </ligand>
</feature>
<evidence type="ECO:0000256" key="5">
    <source>
        <dbReference type="ARBA" id="ARBA00022723"/>
    </source>
</evidence>
<comment type="caution">
    <text evidence="15">The sequence shown here is derived from an EMBL/GenBank/DDBJ whole genome shotgun (WGS) entry which is preliminary data.</text>
</comment>
<feature type="binding site" evidence="11">
    <location>
        <begin position="286"/>
        <end position="288"/>
    </location>
    <ligand>
        <name>substrate</name>
    </ligand>
</feature>
<feature type="binding site" evidence="11">
    <location>
        <position position="362"/>
    </location>
    <ligand>
        <name>Mn(2+)</name>
        <dbReference type="ChEBI" id="CHEBI:29035"/>
    </ligand>
</feature>
<protein>
    <recommendedName>
        <fullName evidence="11">Phosphoenolpyruvate carboxykinase [GTP]</fullName>
        <shortName evidence="11">PEP carboxykinase</shortName>
        <shortName evidence="11">PEPCK</shortName>
        <ecNumber evidence="11">4.1.1.32</ecNumber>
    </recommendedName>
    <alternativeName>
        <fullName evidence="11">GTP-dependent phosphoenolpyruvate carboxykinase</fullName>
        <shortName evidence="11">GTP-PEPCK</shortName>
    </alternativeName>
</protein>
<dbReference type="GO" id="GO:0019543">
    <property type="term" value="P:propionate catabolic process"/>
    <property type="evidence" value="ECO:0007669"/>
    <property type="project" value="TreeGrafter"/>
</dbReference>
<dbReference type="NCBIfam" id="NF003253">
    <property type="entry name" value="PRK04210.1"/>
    <property type="match status" value="1"/>
</dbReference>
<dbReference type="Pfam" id="PF00821">
    <property type="entry name" value="PEPCK_GTP"/>
    <property type="match status" value="1"/>
</dbReference>
<evidence type="ECO:0000256" key="2">
    <source>
        <dbReference type="ARBA" id="ARBA00005796"/>
    </source>
</evidence>
<organism evidence="15 16">
    <name type="scientific">Kribbella antiqua</name>
    <dbReference type="NCBI Taxonomy" id="2512217"/>
    <lineage>
        <taxon>Bacteria</taxon>
        <taxon>Bacillati</taxon>
        <taxon>Actinomycetota</taxon>
        <taxon>Actinomycetes</taxon>
        <taxon>Propionibacteriales</taxon>
        <taxon>Kribbellaceae</taxon>
        <taxon>Kribbella</taxon>
    </lineage>
</organism>
<keyword evidence="9 11" id="KW-0464">Manganese</keyword>
<evidence type="ECO:0000256" key="9">
    <source>
        <dbReference type="ARBA" id="ARBA00023211"/>
    </source>
</evidence>
<feature type="binding site" evidence="11">
    <location>
        <position position="455"/>
    </location>
    <ligand>
        <name>GTP</name>
        <dbReference type="ChEBI" id="CHEBI:37565"/>
    </ligand>
</feature>
<comment type="subunit">
    <text evidence="3 11">Monomer.</text>
</comment>
<comment type="subcellular location">
    <subcellularLocation>
        <location evidence="11">Cytoplasm</location>
    </subcellularLocation>
</comment>
<keyword evidence="15" id="KW-0670">Pyruvate</keyword>
<dbReference type="GO" id="GO:0006107">
    <property type="term" value="P:oxaloacetate metabolic process"/>
    <property type="evidence" value="ECO:0007669"/>
    <property type="project" value="TreeGrafter"/>
</dbReference>
<feature type="active site" evidence="11">
    <location>
        <position position="339"/>
    </location>
</feature>
<keyword evidence="15" id="KW-0808">Transferase</keyword>
<evidence type="ECO:0000256" key="7">
    <source>
        <dbReference type="ARBA" id="ARBA00022793"/>
    </source>
</evidence>
<dbReference type="SUPFAM" id="SSF53795">
    <property type="entry name" value="PEP carboxykinase-like"/>
    <property type="match status" value="1"/>
</dbReference>
<comment type="similarity">
    <text evidence="2 11">Belongs to the phosphoenolpyruvate carboxykinase [GTP] family.</text>
</comment>
<dbReference type="GO" id="GO:0005829">
    <property type="term" value="C:cytosol"/>
    <property type="evidence" value="ECO:0007669"/>
    <property type="project" value="TreeGrafter"/>
</dbReference>
<dbReference type="SUPFAM" id="SSF68923">
    <property type="entry name" value="PEP carboxykinase N-terminal domain"/>
    <property type="match status" value="1"/>
</dbReference>
<dbReference type="GO" id="GO:0046327">
    <property type="term" value="P:glycerol biosynthetic process from pyruvate"/>
    <property type="evidence" value="ECO:0007669"/>
    <property type="project" value="TreeGrafter"/>
</dbReference>
<proteinExistence type="inferred from homology"/>
<keyword evidence="16" id="KW-1185">Reference proteome</keyword>
<evidence type="ECO:0000256" key="8">
    <source>
        <dbReference type="ARBA" id="ARBA00023134"/>
    </source>
</evidence>
<dbReference type="Gene3D" id="3.90.228.20">
    <property type="match status" value="1"/>
</dbReference>
<dbReference type="PIRSF" id="PIRSF001348">
    <property type="entry name" value="PEP_carboxykinase_GTP"/>
    <property type="match status" value="1"/>
</dbReference>
<gene>
    <name evidence="11" type="primary">pckG</name>
    <name evidence="15" type="ORF">EV646_105435</name>
</gene>
<dbReference type="UniPathway" id="UPA00138"/>
<dbReference type="PROSITE" id="PS00505">
    <property type="entry name" value="PEPCK_GTP"/>
    <property type="match status" value="1"/>
</dbReference>
<dbReference type="GO" id="GO:0016301">
    <property type="term" value="F:kinase activity"/>
    <property type="evidence" value="ECO:0007669"/>
    <property type="project" value="UniProtKB-KW"/>
</dbReference>
<evidence type="ECO:0000256" key="6">
    <source>
        <dbReference type="ARBA" id="ARBA00022741"/>
    </source>
</evidence>
<keyword evidence="4 11" id="KW-0312">Gluconeogenesis</keyword>
<sequence>MRQITPPASWIDPPETPAAGAVPPLSAEGPGGRRARQPRGNEPPMTTTASPTHTEADAKPADTDPLNAEARTYDLSDAPTTHAGLLAWVAEVATLTQPDRIHWMDGSDEEYQQLTDELIAAGTMVRLNEEKKPNSFWVRTDPSDVARVEQRTFICSVDEADAGPTNNWMDPAEMKALMTELYRGSMRGRTMYVVPFCMGPLTAEKPMFGVEITDSAYVVASMRIMARTGSAVLEKLGDDAFFVPCLHSVGAPLAPGQKDVPWPCNDEKYIVQFPEERTIWSYGSGYGGNSLLGKKCYSLRIASAIARDEGWLAEHMLILKLISPEKKVHYVAAAFPSACGKTNLAMLDPTLEGWEVETLGDDIAWMRFGPDGRLYAVNPEFGLFGVAPGTGWKTNPNAMRTIEKGNSVFTNVALTDDGDVWWEGYSPTPPDHLTDWKGREWTPGNGELSSHPNSRFCTPIKQCPIIADEYDDPNGVPISAIIFGGRRATTVPLVTEARDWEHGVFMGATLSSETTAAAVGEVGVVRRDPMAMLPFLGYSAGDYFGHWLSVGKEHDAAQLPRIFYVNWFRKDDAGKFVWPGFGENGRVLKWIIERIEGQADAVETPIGRVPAPDALDVTGLDLTPAEMEIALKVDAEEWKAEIPLIEEWFAKVGDKVPASLKLELDHLKARLG</sequence>
<dbReference type="Pfam" id="PF17297">
    <property type="entry name" value="PEPCK_N"/>
    <property type="match status" value="1"/>
</dbReference>
<keyword evidence="5 11" id="KW-0479">Metal-binding</keyword>
<dbReference type="InterPro" id="IPR035077">
    <property type="entry name" value="PEP_carboxykinase_GTP_C"/>
</dbReference>